<evidence type="ECO:0000313" key="4">
    <source>
        <dbReference type="Proteomes" id="UP001589773"/>
    </source>
</evidence>
<dbReference type="RefSeq" id="WP_379681275.1">
    <property type="nucleotide sequence ID" value="NZ_JBHLWP010000018.1"/>
</dbReference>
<keyword evidence="1" id="KW-1133">Transmembrane helix</keyword>
<dbReference type="EMBL" id="JBHLWP010000018">
    <property type="protein sequence ID" value="MFC0254027.1"/>
    <property type="molecule type" value="Genomic_DNA"/>
</dbReference>
<protein>
    <submittedName>
        <fullName evidence="3">TadE/TadG family type IV pilus assembly protein</fullName>
    </submittedName>
</protein>
<reference evidence="3 4" key="1">
    <citation type="submission" date="2024-09" db="EMBL/GenBank/DDBJ databases">
        <authorList>
            <person name="Sun Q."/>
            <person name="Mori K."/>
        </authorList>
    </citation>
    <scope>NUCLEOTIDE SEQUENCE [LARGE SCALE GENOMIC DNA]</scope>
    <source>
        <strain evidence="3 4">CCM 7792</strain>
    </source>
</reference>
<keyword evidence="1" id="KW-0812">Transmembrane</keyword>
<feature type="transmembrane region" description="Helical" evidence="1">
    <location>
        <begin position="21"/>
        <end position="43"/>
    </location>
</feature>
<sequence length="160" mass="17744">MKRQQTLFRRRTDKGSIAVETALCLPLLILFLAVPFFLARYFWYYSVAQKAAHDSARFLASATQLEMVLADGAGGSKLPIASVAEAIVDAELGEIKPALTRYTISVLCDGDTCGGELPQTIRVSVRLWMRDDIFGALTNEYFGEDALRLEGRVTMRYVGN</sequence>
<dbReference type="Pfam" id="PF07811">
    <property type="entry name" value="TadE"/>
    <property type="match status" value="1"/>
</dbReference>
<name>A0ABV6FL32_9BURK</name>
<evidence type="ECO:0000256" key="1">
    <source>
        <dbReference type="SAM" id="Phobius"/>
    </source>
</evidence>
<evidence type="ECO:0000313" key="3">
    <source>
        <dbReference type="EMBL" id="MFC0254027.1"/>
    </source>
</evidence>
<proteinExistence type="predicted"/>
<accession>A0ABV6FL32</accession>
<gene>
    <name evidence="3" type="ORF">ACFFJK_19195</name>
</gene>
<organism evidence="3 4">
    <name type="scientific">Massilia consociata</name>
    <dbReference type="NCBI Taxonomy" id="760117"/>
    <lineage>
        <taxon>Bacteria</taxon>
        <taxon>Pseudomonadati</taxon>
        <taxon>Pseudomonadota</taxon>
        <taxon>Betaproteobacteria</taxon>
        <taxon>Burkholderiales</taxon>
        <taxon>Oxalobacteraceae</taxon>
        <taxon>Telluria group</taxon>
        <taxon>Massilia</taxon>
    </lineage>
</organism>
<evidence type="ECO:0000259" key="2">
    <source>
        <dbReference type="Pfam" id="PF07811"/>
    </source>
</evidence>
<feature type="domain" description="TadE-like" evidence="2">
    <location>
        <begin position="15"/>
        <end position="57"/>
    </location>
</feature>
<comment type="caution">
    <text evidence="3">The sequence shown here is derived from an EMBL/GenBank/DDBJ whole genome shotgun (WGS) entry which is preliminary data.</text>
</comment>
<dbReference type="InterPro" id="IPR012495">
    <property type="entry name" value="TadE-like_dom"/>
</dbReference>
<keyword evidence="4" id="KW-1185">Reference proteome</keyword>
<dbReference type="Proteomes" id="UP001589773">
    <property type="component" value="Unassembled WGS sequence"/>
</dbReference>
<keyword evidence="1" id="KW-0472">Membrane</keyword>